<dbReference type="RefSeq" id="WP_153439810.1">
    <property type="nucleotide sequence ID" value="NZ_JACIGA010000006.1"/>
</dbReference>
<dbReference type="GO" id="GO:0005886">
    <property type="term" value="C:plasma membrane"/>
    <property type="evidence" value="ECO:0007669"/>
    <property type="project" value="TreeGrafter"/>
</dbReference>
<dbReference type="InterPro" id="IPR052712">
    <property type="entry name" value="Acid_resist_chaperone_HdeD"/>
</dbReference>
<sequence>MTTYDSGTSTTLSAPPTWVRVLLGIVLVLGGIFVLGDVALATLVSTLLIGFTAIAVGAFEIIHAFWTKGWGGFLWQILLGVLYIIFGWMVVSQPISGALVLTLVLGLVFLASGIVRVIVAVRHWSGGGWLMLVSGIFGILSGLAIIAGWPASSIWVLGLLLGIDLVFHGLAWLTRASSPSTQSA</sequence>
<feature type="transmembrane region" description="Helical" evidence="1">
    <location>
        <begin position="97"/>
        <end position="121"/>
    </location>
</feature>
<gene>
    <name evidence="2" type="ORF">GHK62_14200</name>
</gene>
<evidence type="ECO:0000313" key="3">
    <source>
        <dbReference type="Proteomes" id="UP000439983"/>
    </source>
</evidence>
<evidence type="ECO:0000313" key="2">
    <source>
        <dbReference type="EMBL" id="MQX15866.1"/>
    </source>
</evidence>
<keyword evidence="1" id="KW-0812">Transmembrane</keyword>
<feature type="transmembrane region" description="Helical" evidence="1">
    <location>
        <begin position="21"/>
        <end position="41"/>
    </location>
</feature>
<dbReference type="EMBL" id="WITC01000057">
    <property type="protein sequence ID" value="MQX15866.1"/>
    <property type="molecule type" value="Genomic_DNA"/>
</dbReference>
<dbReference type="Proteomes" id="UP000439983">
    <property type="component" value="Unassembled WGS sequence"/>
</dbReference>
<keyword evidence="1" id="KW-1133">Transmembrane helix</keyword>
<proteinExistence type="predicted"/>
<keyword evidence="3" id="KW-1185">Reference proteome</keyword>
<dbReference type="AlphaFoldDB" id="A0A6N7LE04"/>
<name>A0A6N7LE04_SINTE</name>
<comment type="caution">
    <text evidence="2">The sequence shown here is derived from an EMBL/GenBank/DDBJ whole genome shotgun (WGS) entry which is preliminary data.</text>
</comment>
<organism evidence="2 3">
    <name type="scientific">Sinorhizobium terangae</name>
    <dbReference type="NCBI Taxonomy" id="110322"/>
    <lineage>
        <taxon>Bacteria</taxon>
        <taxon>Pseudomonadati</taxon>
        <taxon>Pseudomonadota</taxon>
        <taxon>Alphaproteobacteria</taxon>
        <taxon>Hyphomicrobiales</taxon>
        <taxon>Rhizobiaceae</taxon>
        <taxon>Sinorhizobium/Ensifer group</taxon>
        <taxon>Sinorhizobium</taxon>
    </lineage>
</organism>
<accession>A0A6N7LE04</accession>
<feature type="transmembrane region" description="Helical" evidence="1">
    <location>
        <begin position="73"/>
        <end position="91"/>
    </location>
</feature>
<evidence type="ECO:0000256" key="1">
    <source>
        <dbReference type="SAM" id="Phobius"/>
    </source>
</evidence>
<feature type="transmembrane region" description="Helical" evidence="1">
    <location>
        <begin position="154"/>
        <end position="173"/>
    </location>
</feature>
<keyword evidence="1" id="KW-0472">Membrane</keyword>
<protein>
    <submittedName>
        <fullName evidence="2">HdeD family acid-resistance protein</fullName>
    </submittedName>
</protein>
<reference evidence="2 3" key="1">
    <citation type="journal article" date="2013" name="Genome Biol.">
        <title>Comparative genomics of the core and accessory genomes of 48 Sinorhizobium strains comprising five genospecies.</title>
        <authorList>
            <person name="Sugawara M."/>
            <person name="Epstein B."/>
            <person name="Badgley B.D."/>
            <person name="Unno T."/>
            <person name="Xu L."/>
            <person name="Reese J."/>
            <person name="Gyaneshwar P."/>
            <person name="Denny R."/>
            <person name="Mudge J."/>
            <person name="Bharti A.K."/>
            <person name="Farmer A.D."/>
            <person name="May G.D."/>
            <person name="Woodward J.E."/>
            <person name="Medigue C."/>
            <person name="Vallenet D."/>
            <person name="Lajus A."/>
            <person name="Rouy Z."/>
            <person name="Martinez-Vaz B."/>
            <person name="Tiffin P."/>
            <person name="Young N.D."/>
            <person name="Sadowsky M.J."/>
        </authorList>
    </citation>
    <scope>NUCLEOTIDE SEQUENCE [LARGE SCALE GENOMIC DNA]</scope>
    <source>
        <strain evidence="2 3">USDA4894</strain>
    </source>
</reference>
<feature type="transmembrane region" description="Helical" evidence="1">
    <location>
        <begin position="128"/>
        <end position="148"/>
    </location>
</feature>
<dbReference type="PANTHER" id="PTHR34989:SF1">
    <property type="entry name" value="PROTEIN HDED"/>
    <property type="match status" value="1"/>
</dbReference>
<dbReference type="PANTHER" id="PTHR34989">
    <property type="entry name" value="PROTEIN HDED"/>
    <property type="match status" value="1"/>
</dbReference>
<dbReference type="OrthoDB" id="9815400at2"/>
<dbReference type="Pfam" id="PF03729">
    <property type="entry name" value="DUF308"/>
    <property type="match status" value="1"/>
</dbReference>
<dbReference type="InterPro" id="IPR005325">
    <property type="entry name" value="DUF308_memb"/>
</dbReference>
<feature type="transmembrane region" description="Helical" evidence="1">
    <location>
        <begin position="47"/>
        <end position="66"/>
    </location>
</feature>